<evidence type="ECO:0000313" key="2">
    <source>
        <dbReference type="EMBL" id="MCP3730008.1"/>
    </source>
</evidence>
<keyword evidence="3" id="KW-1185">Reference proteome</keyword>
<reference evidence="2" key="1">
    <citation type="submission" date="2022-05" db="EMBL/GenBank/DDBJ databases">
        <title>Sphingomonas sp. strain MG17 Genome sequencing and assembly.</title>
        <authorList>
            <person name="Kim I."/>
        </authorList>
    </citation>
    <scope>NUCLEOTIDE SEQUENCE</scope>
    <source>
        <strain evidence="2">MG17</strain>
    </source>
</reference>
<name>A0A9X2HME1_9SPHN</name>
<accession>A0A9X2HME1</accession>
<dbReference type="Gene3D" id="3.10.450.50">
    <property type="match status" value="1"/>
</dbReference>
<dbReference type="RefSeq" id="WP_254292121.1">
    <property type="nucleotide sequence ID" value="NZ_JAMLDX010000003.1"/>
</dbReference>
<dbReference type="SUPFAM" id="SSF54427">
    <property type="entry name" value="NTF2-like"/>
    <property type="match status" value="1"/>
</dbReference>
<protein>
    <submittedName>
        <fullName evidence="2">Nuclear transport factor 2 family protein</fullName>
    </submittedName>
</protein>
<feature type="domain" description="SnoaL-like" evidence="1">
    <location>
        <begin position="8"/>
        <end position="134"/>
    </location>
</feature>
<dbReference type="EMBL" id="JAMLDX010000003">
    <property type="protein sequence ID" value="MCP3730008.1"/>
    <property type="molecule type" value="Genomic_DNA"/>
</dbReference>
<dbReference type="AlphaFoldDB" id="A0A9X2HME1"/>
<dbReference type="Pfam" id="PF13577">
    <property type="entry name" value="SnoaL_4"/>
    <property type="match status" value="1"/>
</dbReference>
<gene>
    <name evidence="2" type="ORF">M9978_06155</name>
</gene>
<organism evidence="2 3">
    <name type="scientific">Sphingomonas tagetis</name>
    <dbReference type="NCBI Taxonomy" id="2949092"/>
    <lineage>
        <taxon>Bacteria</taxon>
        <taxon>Pseudomonadati</taxon>
        <taxon>Pseudomonadota</taxon>
        <taxon>Alphaproteobacteria</taxon>
        <taxon>Sphingomonadales</taxon>
        <taxon>Sphingomonadaceae</taxon>
        <taxon>Sphingomonas</taxon>
    </lineage>
</organism>
<comment type="caution">
    <text evidence="2">The sequence shown here is derived from an EMBL/GenBank/DDBJ whole genome shotgun (WGS) entry which is preliminary data.</text>
</comment>
<dbReference type="InterPro" id="IPR032710">
    <property type="entry name" value="NTF2-like_dom_sf"/>
</dbReference>
<evidence type="ECO:0000313" key="3">
    <source>
        <dbReference type="Proteomes" id="UP001139451"/>
    </source>
</evidence>
<sequence>MDDTAKLQTLWDERAINQVMLAFGHSLDARDAAAHAACFTDPVNINFKAFTGRDEVRVPASLWAQFGGFILADAPSHHILGNFKIAIDGDRASARVYMISSLWTGADRAGNRQYGWYDVWFERAGDEWQISRLKHEFQGVEGNAAGLENHDPAFAAIAQQVFSPANVTAAQAWLDQMGGA</sequence>
<evidence type="ECO:0000259" key="1">
    <source>
        <dbReference type="Pfam" id="PF13577"/>
    </source>
</evidence>
<dbReference type="Proteomes" id="UP001139451">
    <property type="component" value="Unassembled WGS sequence"/>
</dbReference>
<dbReference type="InterPro" id="IPR037401">
    <property type="entry name" value="SnoaL-like"/>
</dbReference>
<proteinExistence type="predicted"/>